<keyword evidence="2" id="KW-1133">Transmembrane helix</keyword>
<feature type="transmembrane region" description="Helical" evidence="2">
    <location>
        <begin position="91"/>
        <end position="111"/>
    </location>
</feature>
<feature type="transmembrane region" description="Helical" evidence="2">
    <location>
        <begin position="234"/>
        <end position="252"/>
    </location>
</feature>
<organism evidence="3 4">
    <name type="scientific">Streptomyces pseudogriseolus</name>
    <name type="common">Streptomyces gancidicus</name>
    <name type="synonym">Streptomyces rubiginosus</name>
    <dbReference type="NCBI Taxonomy" id="36817"/>
    <lineage>
        <taxon>Bacteria</taxon>
        <taxon>Bacillati</taxon>
        <taxon>Actinomycetota</taxon>
        <taxon>Actinomycetes</taxon>
        <taxon>Kitasatosporales</taxon>
        <taxon>Streptomycetaceae</taxon>
        <taxon>Streptomyces</taxon>
        <taxon>Streptomyces pseudogriseolus group</taxon>
    </lineage>
</organism>
<comment type="caution">
    <text evidence="3">The sequence shown here is derived from an EMBL/GenBank/DDBJ whole genome shotgun (WGS) entry which is preliminary data.</text>
</comment>
<evidence type="ECO:0000313" key="4">
    <source>
        <dbReference type="Proteomes" id="UP000597853"/>
    </source>
</evidence>
<feature type="transmembrane region" description="Helical" evidence="2">
    <location>
        <begin position="212"/>
        <end position="228"/>
    </location>
</feature>
<feature type="transmembrane region" description="Helical" evidence="2">
    <location>
        <begin position="62"/>
        <end position="79"/>
    </location>
</feature>
<evidence type="ECO:0008006" key="5">
    <source>
        <dbReference type="Google" id="ProtNLM"/>
    </source>
</evidence>
<reference evidence="4" key="1">
    <citation type="journal article" date="2019" name="Int. J. Syst. Evol. Microbiol.">
        <title>The Global Catalogue of Microorganisms (GCM) 10K type strain sequencing project: providing services to taxonomists for standard genome sequencing and annotation.</title>
        <authorList>
            <consortium name="The Broad Institute Genomics Platform"/>
            <consortium name="The Broad Institute Genome Sequencing Center for Infectious Disease"/>
            <person name="Wu L."/>
            <person name="Ma J."/>
        </authorList>
    </citation>
    <scope>NUCLEOTIDE SEQUENCE [LARGE SCALE GENOMIC DNA]</scope>
    <source>
        <strain evidence="4">JCM 4416</strain>
    </source>
</reference>
<dbReference type="Proteomes" id="UP000597853">
    <property type="component" value="Unassembled WGS sequence"/>
</dbReference>
<feature type="region of interest" description="Disordered" evidence="1">
    <location>
        <begin position="253"/>
        <end position="487"/>
    </location>
</feature>
<gene>
    <name evidence="3" type="ORF">GCM10010285_34890</name>
</gene>
<feature type="compositionally biased region" description="Basic residues" evidence="1">
    <location>
        <begin position="253"/>
        <end position="268"/>
    </location>
</feature>
<proteinExistence type="predicted"/>
<feature type="compositionally biased region" description="Pro residues" evidence="1">
    <location>
        <begin position="372"/>
        <end position="385"/>
    </location>
</feature>
<feature type="region of interest" description="Disordered" evidence="1">
    <location>
        <begin position="155"/>
        <end position="192"/>
    </location>
</feature>
<evidence type="ECO:0000256" key="1">
    <source>
        <dbReference type="SAM" id="MobiDB-lite"/>
    </source>
</evidence>
<evidence type="ECO:0000313" key="3">
    <source>
        <dbReference type="EMBL" id="GGS52427.1"/>
    </source>
</evidence>
<feature type="compositionally biased region" description="Low complexity" evidence="1">
    <location>
        <begin position="386"/>
        <end position="419"/>
    </location>
</feature>
<sequence>MAETRAELLPLSGSTLASDARLLEKVRAIGVRHGVDYTDDAAVTALLAERRRTLERIQRGPLVWWGALFLTAAVFWPLLASAFPALAGDPLLSYAPTGPLLLIAVACFTVVHVRWKRELTQGALTGYREVLGLAVAHGYEPAHVPAWLEGRTPGVSEKRRAPVPTYPRVDPQEPDATVRTDDSPTVPPVPPKPEAVAAYERIAGEGGWHDEVGWLLLFAGGIGPAVAVSSDEPLGLTALALVPLALVVRIAGHRQGKQKAALRRRRRRMPEASSRPGRQAHRHPNSPPRCVSCSNRDAWCRPPHRPTGACGLSEESRGGHPCARAHLPIGPQSRRGRGGSAGWAGTTGSRPDRPENHSPTCRTTPAREGPPITRPNPSPNHPLPSPRLSIPTPETTRTTPLITGGSSQGQVSGSATASSRLSWQKADHQNRTLHHTSRYAETAPAPSPSRPGHPTRLATAAAVSPTARKTQKRKSMTPTASRCPRPP</sequence>
<name>A0ABQ2T796_STREZ</name>
<accession>A0ABQ2T796</accession>
<protein>
    <recommendedName>
        <fullName evidence="5">DUF4231 domain-containing protein</fullName>
    </recommendedName>
</protein>
<evidence type="ECO:0000256" key="2">
    <source>
        <dbReference type="SAM" id="Phobius"/>
    </source>
</evidence>
<dbReference type="EMBL" id="BMTX01000009">
    <property type="protein sequence ID" value="GGS52427.1"/>
    <property type="molecule type" value="Genomic_DNA"/>
</dbReference>
<keyword evidence="2" id="KW-0812">Transmembrane</keyword>
<keyword evidence="2" id="KW-0472">Membrane</keyword>
<keyword evidence="4" id="KW-1185">Reference proteome</keyword>